<evidence type="ECO:0000256" key="9">
    <source>
        <dbReference type="ARBA" id="ARBA00023170"/>
    </source>
</evidence>
<dbReference type="Gene3D" id="2.170.130.10">
    <property type="entry name" value="TonB-dependent receptor, plug domain"/>
    <property type="match status" value="1"/>
</dbReference>
<evidence type="ECO:0000256" key="12">
    <source>
        <dbReference type="RuleBase" id="RU003357"/>
    </source>
</evidence>
<keyword evidence="5 11" id="KW-0812">Transmembrane</keyword>
<dbReference type="EMBL" id="CP000749">
    <property type="protein sequence ID" value="ABR69787.1"/>
    <property type="molecule type" value="Genomic_DNA"/>
</dbReference>
<dbReference type="Gene3D" id="2.40.170.20">
    <property type="entry name" value="TonB-dependent receptor, beta-barrel domain"/>
    <property type="match status" value="1"/>
</dbReference>
<dbReference type="PANTHER" id="PTHR30069">
    <property type="entry name" value="TONB-DEPENDENT OUTER MEMBRANE RECEPTOR"/>
    <property type="match status" value="1"/>
</dbReference>
<accession>A6VTK8</accession>
<keyword evidence="10 11" id="KW-0998">Cell outer membrane</keyword>
<dbReference type="eggNOG" id="COG4771">
    <property type="taxonomic scope" value="Bacteria"/>
</dbReference>
<evidence type="ECO:0000256" key="6">
    <source>
        <dbReference type="ARBA" id="ARBA00022729"/>
    </source>
</evidence>
<dbReference type="InterPro" id="IPR037066">
    <property type="entry name" value="Plug_dom_sf"/>
</dbReference>
<protein>
    <submittedName>
        <fullName evidence="16">TonB-dependent hemoglobin/transferrin/lactoferrin family receptor</fullName>
    </submittedName>
</protein>
<evidence type="ECO:0000256" key="8">
    <source>
        <dbReference type="ARBA" id="ARBA00023136"/>
    </source>
</evidence>
<feature type="domain" description="TonB-dependent receptor plug" evidence="15">
    <location>
        <begin position="52"/>
        <end position="158"/>
    </location>
</feature>
<dbReference type="OrthoDB" id="9764669at2"/>
<dbReference type="SUPFAM" id="SSF56935">
    <property type="entry name" value="Porins"/>
    <property type="match status" value="1"/>
</dbReference>
<evidence type="ECO:0000256" key="5">
    <source>
        <dbReference type="ARBA" id="ARBA00022692"/>
    </source>
</evidence>
<dbReference type="NCBIfam" id="TIGR01785">
    <property type="entry name" value="TonB-hemin"/>
    <property type="match status" value="1"/>
</dbReference>
<comment type="similarity">
    <text evidence="2">Belongs to the TonB-dependent receptor family. Hemoglobin/haptoglobin binding protein subfamily.</text>
</comment>
<dbReference type="InterPro" id="IPR000531">
    <property type="entry name" value="Beta-barrel_TonB"/>
</dbReference>
<dbReference type="HOGENOM" id="CLU_008287_19_0_6"/>
<sequence length="714" mass="78718">MKKTAYPVPLSLIALSIMAANPVFSADTLEVEHQLDTVTIEADALSENVPKVGSSASSIDYKNIEKTLVRNLDDLVRYEPGVDASQDSRFGISSINIRGLDGDRVKISVDGVTQADAYGPTTTYLRTGRNTVDMDSLESVEIIKGGDVVEGSGALGGVVKYRTKEPSSFLSAEGNDTSGSLKAGYKSASDEFNQTLTIANRTGKVESLLVYTNRDGHENENHRGDAGSDQTVGVKRASVDPADTGSDNVLAKVQVQVNDNNRIGVVGEYFHSTSESDLFSESSATDQQSSDDKSVRRRIGFFHENTQTNTLYDRLKWQVDYQDTKTTNKTHRSNKNRLVNRFYDEESTSLKADLVKQIEAHQIRYGLNYDKKSLENLNKDTVSGTTTASRFSPKADADIFGVYIEDSWATTDRLTLVPAIRYDNYKYTTTGDEYIESWGNNENEALTAQLAAEYALTDTYTVFGKTGSGFRAPNLDELYYYFANSAPYGSYQITPNPDLEPEESLFIEAGIRAQNIYGAAEFVAFYNDYKNFIEQVSLGSSAAFSLGQYTNQNLNHVVIKGVEIKGNLDLSKSIDTLNDGWVLNGAIAYAEGDNLENGEPLDSISPLSAVVGLGYDAPSEKWGGKLNLTWASGKKKEDISTSKQWLATSNYSLVDLTAYYKPTQNLTFNAGLFNLTDEKYMNWNDIRNLTNTSTNLNRYTRAGRNFGIDATLSF</sequence>
<keyword evidence="9 16" id="KW-0675">Receptor</keyword>
<dbReference type="AlphaFoldDB" id="A6VTK8"/>
<keyword evidence="3 11" id="KW-0813">Transport</keyword>
<evidence type="ECO:0000256" key="7">
    <source>
        <dbReference type="ARBA" id="ARBA00023077"/>
    </source>
</evidence>
<dbReference type="NCBIfam" id="TIGR01786">
    <property type="entry name" value="TonB-hemlactrns"/>
    <property type="match status" value="1"/>
</dbReference>
<evidence type="ECO:0000256" key="3">
    <source>
        <dbReference type="ARBA" id="ARBA00022448"/>
    </source>
</evidence>
<keyword evidence="8 11" id="KW-0472">Membrane</keyword>
<dbReference type="PROSITE" id="PS52016">
    <property type="entry name" value="TONB_DEPENDENT_REC_3"/>
    <property type="match status" value="1"/>
</dbReference>
<evidence type="ECO:0000259" key="15">
    <source>
        <dbReference type="Pfam" id="PF07715"/>
    </source>
</evidence>
<organism evidence="16">
    <name type="scientific">Marinomonas sp. (strain MWYL1)</name>
    <dbReference type="NCBI Taxonomy" id="400668"/>
    <lineage>
        <taxon>Bacteria</taxon>
        <taxon>Pseudomonadati</taxon>
        <taxon>Pseudomonadota</taxon>
        <taxon>Gammaproteobacteria</taxon>
        <taxon>Oceanospirillales</taxon>
        <taxon>Oceanospirillaceae</taxon>
        <taxon>Marinomonas</taxon>
    </lineage>
</organism>
<dbReference type="InterPro" id="IPR011276">
    <property type="entry name" value="TonB_haem/Hb_rcpt"/>
</dbReference>
<feature type="domain" description="TonB-dependent receptor-like beta-barrel" evidence="14">
    <location>
        <begin position="257"/>
        <end position="675"/>
    </location>
</feature>
<dbReference type="GO" id="GO:0009279">
    <property type="term" value="C:cell outer membrane"/>
    <property type="evidence" value="ECO:0007669"/>
    <property type="project" value="UniProtKB-SubCell"/>
</dbReference>
<name>A6VTK8_MARMS</name>
<reference evidence="16" key="1">
    <citation type="submission" date="2007-06" db="EMBL/GenBank/DDBJ databases">
        <title>Complete sequence of Marinomonas sp. MWYL1.</title>
        <authorList>
            <consortium name="US DOE Joint Genome Institute"/>
            <person name="Copeland A."/>
            <person name="Lucas S."/>
            <person name="Lapidus A."/>
            <person name="Barry K."/>
            <person name="Glavina del Rio T."/>
            <person name="Dalin E."/>
            <person name="Tice H."/>
            <person name="Pitluck S."/>
            <person name="Kiss H."/>
            <person name="Brettin T."/>
            <person name="Bruce D."/>
            <person name="Detter J.C."/>
            <person name="Han C."/>
            <person name="Schmutz J."/>
            <person name="Larimer F."/>
            <person name="Land M."/>
            <person name="Hauser L."/>
            <person name="Kyrpides N."/>
            <person name="Kim E."/>
            <person name="Johnston A.W.B."/>
            <person name="Todd J.D."/>
            <person name="Rogers R."/>
            <person name="Wexler M."/>
            <person name="Bond P.L."/>
            <person name="Li Y."/>
            <person name="Richardson P."/>
        </authorList>
    </citation>
    <scope>NUCLEOTIDE SEQUENCE [LARGE SCALE GENOMIC DNA]</scope>
    <source>
        <strain evidence="16">MWYL1</strain>
    </source>
</reference>
<evidence type="ECO:0000259" key="14">
    <source>
        <dbReference type="Pfam" id="PF00593"/>
    </source>
</evidence>
<dbReference type="InterPro" id="IPR036942">
    <property type="entry name" value="Beta-barrel_TonB_sf"/>
</dbReference>
<comment type="subcellular location">
    <subcellularLocation>
        <location evidence="1 11">Cell outer membrane</location>
        <topology evidence="1 11">Multi-pass membrane protein</topology>
    </subcellularLocation>
</comment>
<dbReference type="InterPro" id="IPR010949">
    <property type="entry name" value="TonB_Hb/transfer/lactofer_rcpt"/>
</dbReference>
<dbReference type="Pfam" id="PF07715">
    <property type="entry name" value="Plug"/>
    <property type="match status" value="1"/>
</dbReference>
<dbReference type="InterPro" id="IPR012910">
    <property type="entry name" value="Plug_dom"/>
</dbReference>
<evidence type="ECO:0000256" key="11">
    <source>
        <dbReference type="PROSITE-ProRule" id="PRU01360"/>
    </source>
</evidence>
<keyword evidence="7 12" id="KW-0798">TonB box</keyword>
<dbReference type="GO" id="GO:0015344">
    <property type="term" value="F:siderophore uptake transmembrane transporter activity"/>
    <property type="evidence" value="ECO:0007669"/>
    <property type="project" value="TreeGrafter"/>
</dbReference>
<dbReference type="PANTHER" id="PTHR30069:SF29">
    <property type="entry name" value="HEMOGLOBIN AND HEMOGLOBIN-HAPTOGLOBIN-BINDING PROTEIN 1-RELATED"/>
    <property type="match status" value="1"/>
</dbReference>
<evidence type="ECO:0000256" key="13">
    <source>
        <dbReference type="SAM" id="SignalP"/>
    </source>
</evidence>
<dbReference type="STRING" id="400668.Mmwyl1_0855"/>
<evidence type="ECO:0000256" key="2">
    <source>
        <dbReference type="ARBA" id="ARBA00008143"/>
    </source>
</evidence>
<keyword evidence="4 11" id="KW-1134">Transmembrane beta strand</keyword>
<proteinExistence type="inferred from homology"/>
<evidence type="ECO:0000313" key="16">
    <source>
        <dbReference type="EMBL" id="ABR69787.1"/>
    </source>
</evidence>
<evidence type="ECO:0000256" key="10">
    <source>
        <dbReference type="ARBA" id="ARBA00023237"/>
    </source>
</evidence>
<dbReference type="Pfam" id="PF00593">
    <property type="entry name" value="TonB_dep_Rec_b-barrel"/>
    <property type="match status" value="1"/>
</dbReference>
<dbReference type="CDD" id="cd01347">
    <property type="entry name" value="ligand_gated_channel"/>
    <property type="match status" value="1"/>
</dbReference>
<gene>
    <name evidence="16" type="ordered locus">Mmwyl1_0855</name>
</gene>
<keyword evidence="6 13" id="KW-0732">Signal</keyword>
<feature type="signal peptide" evidence="13">
    <location>
        <begin position="1"/>
        <end position="25"/>
    </location>
</feature>
<dbReference type="KEGG" id="mmw:Mmwyl1_0855"/>
<feature type="chain" id="PRO_5002704297" evidence="13">
    <location>
        <begin position="26"/>
        <end position="714"/>
    </location>
</feature>
<evidence type="ECO:0000256" key="4">
    <source>
        <dbReference type="ARBA" id="ARBA00022452"/>
    </source>
</evidence>
<dbReference type="GO" id="GO:0015232">
    <property type="term" value="F:heme transmembrane transporter activity"/>
    <property type="evidence" value="ECO:0007669"/>
    <property type="project" value="InterPro"/>
</dbReference>
<dbReference type="GO" id="GO:0044718">
    <property type="term" value="P:siderophore transmembrane transport"/>
    <property type="evidence" value="ECO:0007669"/>
    <property type="project" value="TreeGrafter"/>
</dbReference>
<dbReference type="InterPro" id="IPR039426">
    <property type="entry name" value="TonB-dep_rcpt-like"/>
</dbReference>
<evidence type="ECO:0000256" key="1">
    <source>
        <dbReference type="ARBA" id="ARBA00004571"/>
    </source>
</evidence>